<keyword evidence="4 5" id="KW-0472">Membrane</keyword>
<dbReference type="OrthoDB" id="10266980at2759"/>
<evidence type="ECO:0000259" key="7">
    <source>
        <dbReference type="PROSITE" id="PS50922"/>
    </source>
</evidence>
<feature type="transmembrane region" description="Helical" evidence="6">
    <location>
        <begin position="263"/>
        <end position="287"/>
    </location>
</feature>
<accession>A0A9P8VI27</accession>
<evidence type="ECO:0000313" key="8">
    <source>
        <dbReference type="EMBL" id="KAH6691238.1"/>
    </source>
</evidence>
<dbReference type="PANTHER" id="PTHR13439">
    <property type="entry name" value="CT120 PROTEIN"/>
    <property type="match status" value="1"/>
</dbReference>
<evidence type="ECO:0000313" key="9">
    <source>
        <dbReference type="Proteomes" id="UP000770015"/>
    </source>
</evidence>
<keyword evidence="9" id="KW-1185">Reference proteome</keyword>
<proteinExistence type="predicted"/>
<keyword evidence="3 6" id="KW-1133">Transmembrane helix</keyword>
<feature type="transmembrane region" description="Helical" evidence="6">
    <location>
        <begin position="111"/>
        <end position="130"/>
    </location>
</feature>
<gene>
    <name evidence="8" type="ORF">F5X68DRAFT_188367</name>
</gene>
<evidence type="ECO:0000256" key="3">
    <source>
        <dbReference type="ARBA" id="ARBA00022989"/>
    </source>
</evidence>
<dbReference type="Proteomes" id="UP000770015">
    <property type="component" value="Unassembled WGS sequence"/>
</dbReference>
<evidence type="ECO:0000256" key="4">
    <source>
        <dbReference type="ARBA" id="ARBA00023136"/>
    </source>
</evidence>
<dbReference type="GO" id="GO:0016020">
    <property type="term" value="C:membrane"/>
    <property type="evidence" value="ECO:0007669"/>
    <property type="project" value="UniProtKB-SubCell"/>
</dbReference>
<evidence type="ECO:0000256" key="2">
    <source>
        <dbReference type="ARBA" id="ARBA00022692"/>
    </source>
</evidence>
<reference evidence="8" key="1">
    <citation type="journal article" date="2021" name="Nat. Commun.">
        <title>Genetic determinants of endophytism in the Arabidopsis root mycobiome.</title>
        <authorList>
            <person name="Mesny F."/>
            <person name="Miyauchi S."/>
            <person name="Thiergart T."/>
            <person name="Pickel B."/>
            <person name="Atanasova L."/>
            <person name="Karlsson M."/>
            <person name="Huettel B."/>
            <person name="Barry K.W."/>
            <person name="Haridas S."/>
            <person name="Chen C."/>
            <person name="Bauer D."/>
            <person name="Andreopoulos W."/>
            <person name="Pangilinan J."/>
            <person name="LaButti K."/>
            <person name="Riley R."/>
            <person name="Lipzen A."/>
            <person name="Clum A."/>
            <person name="Drula E."/>
            <person name="Henrissat B."/>
            <person name="Kohler A."/>
            <person name="Grigoriev I.V."/>
            <person name="Martin F.M."/>
            <person name="Hacquard S."/>
        </authorList>
    </citation>
    <scope>NUCLEOTIDE SEQUENCE</scope>
    <source>
        <strain evidence="8">MPI-SDFR-AT-0117</strain>
    </source>
</reference>
<dbReference type="PANTHER" id="PTHR13439:SF0">
    <property type="entry name" value="TOPOISOMERASE I DAMAGE AFFECTED PROTEIN 4"/>
    <property type="match status" value="1"/>
</dbReference>
<dbReference type="InterPro" id="IPR050846">
    <property type="entry name" value="TLCD"/>
</dbReference>
<comment type="caution">
    <text evidence="8">The sequence shown here is derived from an EMBL/GenBank/DDBJ whole genome shotgun (WGS) entry which is preliminary data.</text>
</comment>
<dbReference type="GO" id="GO:0055088">
    <property type="term" value="P:lipid homeostasis"/>
    <property type="evidence" value="ECO:0007669"/>
    <property type="project" value="TreeGrafter"/>
</dbReference>
<sequence>MKDPFPLKPIPWLVEATRPFAKVLALPSLPYHIHEVFASALLYTVIYWPISPLLSKLVVGNRYNALPRRRRVNWDAHVVSMFQSLLINALALWVIYADEERSVMTAQERVWGYTGASGMIQALAAGYFLWDLVVTSFNMDVFGPGTLAHAVSALAVYSFGFRPFVNYYAPIFILWELSTPFLNVHWFFDKLGMTGTRAQLYNGLMLLFTFFSARLVYGTYQSYAAFRDIWALLGSNPVLPKAADGTELPASDVLRFATSATAIPLWLGVIYLISNCVLNFLNFYWFVMMIRAVRKRFVPATEKKPLPVAAQAVSTAHISAESPVSATKPRRRKA</sequence>
<dbReference type="SMART" id="SM00724">
    <property type="entry name" value="TLC"/>
    <property type="match status" value="1"/>
</dbReference>
<feature type="domain" description="TLC" evidence="7">
    <location>
        <begin position="69"/>
        <end position="298"/>
    </location>
</feature>
<feature type="transmembrane region" description="Helical" evidence="6">
    <location>
        <begin position="167"/>
        <end position="188"/>
    </location>
</feature>
<name>A0A9P8VI27_9PEZI</name>
<dbReference type="InterPro" id="IPR006634">
    <property type="entry name" value="TLC-dom"/>
</dbReference>
<dbReference type="Pfam" id="PF03798">
    <property type="entry name" value="TRAM_LAG1_CLN8"/>
    <property type="match status" value="1"/>
</dbReference>
<evidence type="ECO:0000256" key="5">
    <source>
        <dbReference type="PROSITE-ProRule" id="PRU00205"/>
    </source>
</evidence>
<comment type="subcellular location">
    <subcellularLocation>
        <location evidence="1">Membrane</location>
        <topology evidence="1">Multi-pass membrane protein</topology>
    </subcellularLocation>
</comment>
<feature type="transmembrane region" description="Helical" evidence="6">
    <location>
        <begin position="142"/>
        <end position="161"/>
    </location>
</feature>
<feature type="transmembrane region" description="Helical" evidence="6">
    <location>
        <begin position="200"/>
        <end position="220"/>
    </location>
</feature>
<feature type="transmembrane region" description="Helical" evidence="6">
    <location>
        <begin position="76"/>
        <end position="96"/>
    </location>
</feature>
<dbReference type="PROSITE" id="PS50922">
    <property type="entry name" value="TLC"/>
    <property type="match status" value="1"/>
</dbReference>
<feature type="transmembrane region" description="Helical" evidence="6">
    <location>
        <begin position="36"/>
        <end position="55"/>
    </location>
</feature>
<dbReference type="EMBL" id="JAGSXJ010000005">
    <property type="protein sequence ID" value="KAH6691238.1"/>
    <property type="molecule type" value="Genomic_DNA"/>
</dbReference>
<organism evidence="8 9">
    <name type="scientific">Plectosphaerella plurivora</name>
    <dbReference type="NCBI Taxonomy" id="936078"/>
    <lineage>
        <taxon>Eukaryota</taxon>
        <taxon>Fungi</taxon>
        <taxon>Dikarya</taxon>
        <taxon>Ascomycota</taxon>
        <taxon>Pezizomycotina</taxon>
        <taxon>Sordariomycetes</taxon>
        <taxon>Hypocreomycetidae</taxon>
        <taxon>Glomerellales</taxon>
        <taxon>Plectosphaerellaceae</taxon>
        <taxon>Plectosphaerella</taxon>
    </lineage>
</organism>
<dbReference type="AlphaFoldDB" id="A0A9P8VI27"/>
<keyword evidence="2 5" id="KW-0812">Transmembrane</keyword>
<evidence type="ECO:0000256" key="1">
    <source>
        <dbReference type="ARBA" id="ARBA00004141"/>
    </source>
</evidence>
<evidence type="ECO:0000256" key="6">
    <source>
        <dbReference type="SAM" id="Phobius"/>
    </source>
</evidence>
<dbReference type="GO" id="GO:0005783">
    <property type="term" value="C:endoplasmic reticulum"/>
    <property type="evidence" value="ECO:0007669"/>
    <property type="project" value="TreeGrafter"/>
</dbReference>
<protein>
    <submittedName>
        <fullName evidence="8">DUF887 domain-containing protein</fullName>
    </submittedName>
</protein>